<proteinExistence type="predicted"/>
<keyword evidence="2" id="KW-1185">Reference proteome</keyword>
<organism evidence="1 2">
    <name type="scientific">Microthlaspi erraticum</name>
    <dbReference type="NCBI Taxonomy" id="1685480"/>
    <lineage>
        <taxon>Eukaryota</taxon>
        <taxon>Viridiplantae</taxon>
        <taxon>Streptophyta</taxon>
        <taxon>Embryophyta</taxon>
        <taxon>Tracheophyta</taxon>
        <taxon>Spermatophyta</taxon>
        <taxon>Magnoliopsida</taxon>
        <taxon>eudicotyledons</taxon>
        <taxon>Gunneridae</taxon>
        <taxon>Pentapetalae</taxon>
        <taxon>rosids</taxon>
        <taxon>malvids</taxon>
        <taxon>Brassicales</taxon>
        <taxon>Brassicaceae</taxon>
        <taxon>Coluteocarpeae</taxon>
        <taxon>Microthlaspi</taxon>
    </lineage>
</organism>
<name>A0A6D2JCB7_9BRAS</name>
<protein>
    <submittedName>
        <fullName evidence="1">Uncharacterized protein</fullName>
    </submittedName>
</protein>
<evidence type="ECO:0000313" key="1">
    <source>
        <dbReference type="EMBL" id="CAA7040947.1"/>
    </source>
</evidence>
<gene>
    <name evidence="1" type="ORF">MERR_LOCUS28182</name>
</gene>
<dbReference type="EMBL" id="CACVBM020001238">
    <property type="protein sequence ID" value="CAA7040947.1"/>
    <property type="molecule type" value="Genomic_DNA"/>
</dbReference>
<dbReference type="AlphaFoldDB" id="A0A6D2JCB7"/>
<evidence type="ECO:0000313" key="2">
    <source>
        <dbReference type="Proteomes" id="UP000467841"/>
    </source>
</evidence>
<accession>A0A6D2JCB7</accession>
<comment type="caution">
    <text evidence="1">The sequence shown here is derived from an EMBL/GenBank/DDBJ whole genome shotgun (WGS) entry which is preliminary data.</text>
</comment>
<reference evidence="1" key="1">
    <citation type="submission" date="2020-01" db="EMBL/GenBank/DDBJ databases">
        <authorList>
            <person name="Mishra B."/>
        </authorList>
    </citation>
    <scope>NUCLEOTIDE SEQUENCE [LARGE SCALE GENOMIC DNA]</scope>
</reference>
<dbReference type="Proteomes" id="UP000467841">
    <property type="component" value="Unassembled WGS sequence"/>
</dbReference>
<sequence length="111" mass="11573">MGGRSVALEPIAPWRGVYSSLGSSTLPAAPCVLPYALTDSSSVVKASICSSDAECSAVSISLNSIKVDCFVLVSKPYVFILTSGFASMSMVGRSVGRICVVSSLSFRISRK</sequence>